<dbReference type="EMBL" id="MJIE01000001">
    <property type="protein sequence ID" value="OLR55929.1"/>
    <property type="molecule type" value="Genomic_DNA"/>
</dbReference>
<protein>
    <recommendedName>
        <fullName evidence="4">Periplasmic binding protein domain-containing protein</fullName>
    </recommendedName>
</protein>
<evidence type="ECO:0000256" key="3">
    <source>
        <dbReference type="SAM" id="SignalP"/>
    </source>
</evidence>
<name>A0A1Q9JI85_9FIRM</name>
<comment type="caution">
    <text evidence="5">The sequence shown here is derived from an EMBL/GenBank/DDBJ whole genome shotgun (WGS) entry which is preliminary data.</text>
</comment>
<dbReference type="SUPFAM" id="SSF53822">
    <property type="entry name" value="Periplasmic binding protein-like I"/>
    <property type="match status" value="1"/>
</dbReference>
<dbReference type="Pfam" id="PF13407">
    <property type="entry name" value="Peripla_BP_4"/>
    <property type="match status" value="1"/>
</dbReference>
<organism evidence="5 6">
    <name type="scientific">Hornefia porci</name>
    <dbReference type="NCBI Taxonomy" id="2652292"/>
    <lineage>
        <taxon>Bacteria</taxon>
        <taxon>Bacillati</taxon>
        <taxon>Bacillota</taxon>
        <taxon>Clostridia</taxon>
        <taxon>Peptostreptococcales</taxon>
        <taxon>Anaerovoracaceae</taxon>
        <taxon>Hornefia</taxon>
    </lineage>
</organism>
<evidence type="ECO:0000259" key="4">
    <source>
        <dbReference type="Pfam" id="PF13407"/>
    </source>
</evidence>
<keyword evidence="6" id="KW-1185">Reference proteome</keyword>
<feature type="signal peptide" evidence="3">
    <location>
        <begin position="1"/>
        <end position="20"/>
    </location>
</feature>
<keyword evidence="3" id="KW-0732">Signal</keyword>
<reference evidence="5 6" key="1">
    <citation type="journal article" date="2016" name="Appl. Environ. Microbiol.">
        <title>Function and Phylogeny of Bacterial Butyryl Coenzyme A:Acetate Transferases and Their Diversity in the Proximal Colon of Swine.</title>
        <authorList>
            <person name="Trachsel J."/>
            <person name="Bayles D.O."/>
            <person name="Looft T."/>
            <person name="Levine U.Y."/>
            <person name="Allen H.K."/>
        </authorList>
    </citation>
    <scope>NUCLEOTIDE SEQUENCE [LARGE SCALE GENOMIC DNA]</scope>
    <source>
        <strain evidence="5 6">68-3-10</strain>
    </source>
</reference>
<gene>
    <name evidence="5" type="ORF">BHK98_07565</name>
</gene>
<dbReference type="GO" id="GO:0030288">
    <property type="term" value="C:outer membrane-bounded periplasmic space"/>
    <property type="evidence" value="ECO:0007669"/>
    <property type="project" value="TreeGrafter"/>
</dbReference>
<feature type="domain" description="Periplasmic binding protein" evidence="4">
    <location>
        <begin position="60"/>
        <end position="294"/>
    </location>
</feature>
<sequence>MKKKLFCVALCVVVTMGLMVGCGSSSEKSSTAKDFYTIGYNNFGKGAYPLDLNQKETKYAVEAVGSKLKTANDNFTVDNVISDVKNLISSKVDGVVVWTAADTLYGSLDDLMKESKMPFALGDKYPKSEKTIKKLQDNKYFAGAVSTDDVLTGKNIAKAAYKDGHRTALIVAAAVGDTNHDARVKGFTQEFTKLGGKVLGTVHCADPSEAVQKSGDLLAAHKNADCLYGSGGDYSNGALKAMSSAGISMPVYGTDIDPNVIKGIKNGKIKAANGAAGTYCASFAAMLLINYLDGHPIKDKDGKAPATKGLQTIMVTKANVKNYEKYWINGEIFSKKEFQNLLYRNNKDVSWKDYQDMIDNYNYKTRMEAVAEK</sequence>
<evidence type="ECO:0000256" key="2">
    <source>
        <dbReference type="ARBA" id="ARBA00007639"/>
    </source>
</evidence>
<dbReference type="PANTHER" id="PTHR30036">
    <property type="entry name" value="D-XYLOSE-BINDING PERIPLASMIC PROTEIN"/>
    <property type="match status" value="1"/>
</dbReference>
<dbReference type="Proteomes" id="UP000187404">
    <property type="component" value="Unassembled WGS sequence"/>
</dbReference>
<dbReference type="GO" id="GO:0030246">
    <property type="term" value="F:carbohydrate binding"/>
    <property type="evidence" value="ECO:0007669"/>
    <property type="project" value="TreeGrafter"/>
</dbReference>
<dbReference type="InterPro" id="IPR050555">
    <property type="entry name" value="Bact_Solute-Bind_Prot2"/>
</dbReference>
<dbReference type="InterPro" id="IPR025997">
    <property type="entry name" value="SBP_2_dom"/>
</dbReference>
<dbReference type="STRING" id="1261640.BHK98_07565"/>
<accession>A0A1Q9JI85</accession>
<dbReference type="PROSITE" id="PS51257">
    <property type="entry name" value="PROKAR_LIPOPROTEIN"/>
    <property type="match status" value="1"/>
</dbReference>
<dbReference type="RefSeq" id="WP_075713044.1">
    <property type="nucleotide sequence ID" value="NZ_MJIE01000001.1"/>
</dbReference>
<comment type="subcellular location">
    <subcellularLocation>
        <location evidence="1">Cell envelope</location>
    </subcellularLocation>
</comment>
<evidence type="ECO:0000256" key="1">
    <source>
        <dbReference type="ARBA" id="ARBA00004196"/>
    </source>
</evidence>
<dbReference type="OrthoDB" id="9814427at2"/>
<evidence type="ECO:0000313" key="6">
    <source>
        <dbReference type="Proteomes" id="UP000187404"/>
    </source>
</evidence>
<feature type="chain" id="PRO_5039334027" description="Periplasmic binding protein domain-containing protein" evidence="3">
    <location>
        <begin position="21"/>
        <end position="373"/>
    </location>
</feature>
<comment type="similarity">
    <text evidence="2">Belongs to the bacterial solute-binding protein 2 family.</text>
</comment>
<proteinExistence type="inferred from homology"/>
<dbReference type="AlphaFoldDB" id="A0A1Q9JI85"/>
<dbReference type="Gene3D" id="3.40.50.2300">
    <property type="match status" value="2"/>
</dbReference>
<dbReference type="InterPro" id="IPR028082">
    <property type="entry name" value="Peripla_BP_I"/>
</dbReference>
<evidence type="ECO:0000313" key="5">
    <source>
        <dbReference type="EMBL" id="OLR55929.1"/>
    </source>
</evidence>
<dbReference type="PANTHER" id="PTHR30036:SF7">
    <property type="entry name" value="ABC TRANSPORTER PERIPLASMIC-BINDING PROTEIN YPHF"/>
    <property type="match status" value="1"/>
</dbReference>